<proteinExistence type="predicted"/>
<reference evidence="1" key="1">
    <citation type="journal article" date="2022" name="bioRxiv">
        <title>Sequencing and chromosome-scale assembly of the giantPleurodeles waltlgenome.</title>
        <authorList>
            <person name="Brown T."/>
            <person name="Elewa A."/>
            <person name="Iarovenko S."/>
            <person name="Subramanian E."/>
            <person name="Araus A.J."/>
            <person name="Petzold A."/>
            <person name="Susuki M."/>
            <person name="Suzuki K.-i.T."/>
            <person name="Hayashi T."/>
            <person name="Toyoda A."/>
            <person name="Oliveira C."/>
            <person name="Osipova E."/>
            <person name="Leigh N.D."/>
            <person name="Simon A."/>
            <person name="Yun M.H."/>
        </authorList>
    </citation>
    <scope>NUCLEOTIDE SEQUENCE</scope>
    <source>
        <strain evidence="1">20211129_DDA</strain>
        <tissue evidence="1">Liver</tissue>
    </source>
</reference>
<name>A0AAV7NJE9_PLEWA</name>
<gene>
    <name evidence="1" type="ORF">NDU88_002968</name>
</gene>
<accession>A0AAV7NJE9</accession>
<dbReference type="AlphaFoldDB" id="A0AAV7NJE9"/>
<dbReference type="Proteomes" id="UP001066276">
    <property type="component" value="Chromosome 8"/>
</dbReference>
<comment type="caution">
    <text evidence="1">The sequence shown here is derived from an EMBL/GenBank/DDBJ whole genome shotgun (WGS) entry which is preliminary data.</text>
</comment>
<organism evidence="1 2">
    <name type="scientific">Pleurodeles waltl</name>
    <name type="common">Iberian ribbed newt</name>
    <dbReference type="NCBI Taxonomy" id="8319"/>
    <lineage>
        <taxon>Eukaryota</taxon>
        <taxon>Metazoa</taxon>
        <taxon>Chordata</taxon>
        <taxon>Craniata</taxon>
        <taxon>Vertebrata</taxon>
        <taxon>Euteleostomi</taxon>
        <taxon>Amphibia</taxon>
        <taxon>Batrachia</taxon>
        <taxon>Caudata</taxon>
        <taxon>Salamandroidea</taxon>
        <taxon>Salamandridae</taxon>
        <taxon>Pleurodelinae</taxon>
        <taxon>Pleurodeles</taxon>
    </lineage>
</organism>
<evidence type="ECO:0000313" key="2">
    <source>
        <dbReference type="Proteomes" id="UP001066276"/>
    </source>
</evidence>
<dbReference type="EMBL" id="JANPWB010000012">
    <property type="protein sequence ID" value="KAJ1114737.1"/>
    <property type="molecule type" value="Genomic_DNA"/>
</dbReference>
<evidence type="ECO:0000313" key="1">
    <source>
        <dbReference type="EMBL" id="KAJ1114737.1"/>
    </source>
</evidence>
<sequence length="75" mass="8694">MSRGERRRPAPLSPKAKLCQVLLQPLTGVRRRALEQQDVLYCRCRSLSQARKTQAVRMCDHGGRKRTAPHRLRFP</sequence>
<protein>
    <submittedName>
        <fullName evidence="1">Uncharacterized protein</fullName>
    </submittedName>
</protein>
<keyword evidence="2" id="KW-1185">Reference proteome</keyword>